<organism evidence="4 5">
    <name type="scientific">Aerococcus urinaehominis</name>
    <dbReference type="NCBI Taxonomy" id="128944"/>
    <lineage>
        <taxon>Bacteria</taxon>
        <taxon>Bacillati</taxon>
        <taxon>Bacillota</taxon>
        <taxon>Bacilli</taxon>
        <taxon>Lactobacillales</taxon>
        <taxon>Aerococcaceae</taxon>
        <taxon>Aerococcus</taxon>
    </lineage>
</organism>
<dbReference type="SMART" id="SM00047">
    <property type="entry name" value="LYZ2"/>
    <property type="match status" value="1"/>
</dbReference>
<sequence>MAKGRKKAKRPTRRKQTLTKKQLQQRNQALIVVGLLACLLALPLARVQLADWLNKVPGVGRVNQVKWPSQEDFIISVGEYAQSRYPKTQILPSIVTAQAILESDFGQSDLAYYYNNLFGRKAQSFDRSVSLPTQEFVDGEFITINDYFKVYHNWQDSVDDHAALMHRGVDWNPDLYQALIGERDYRLAAQALQAAGYATDPGYADKLITTIETYNLARFDP</sequence>
<keyword evidence="5" id="KW-1185">Reference proteome</keyword>
<dbReference type="Gene3D" id="1.10.530.10">
    <property type="match status" value="1"/>
</dbReference>
<accession>A0A0X8FLD4</accession>
<name>A0A0X8FLD4_9LACT</name>
<dbReference type="InterPro" id="IPR051056">
    <property type="entry name" value="Glycosyl_Hydrolase_73"/>
</dbReference>
<reference evidence="5" key="2">
    <citation type="submission" date="2016-01" db="EMBL/GenBank/DDBJ databases">
        <title>Six Aerococcus type strain genome sequencing and assembly using PacBio and Illumina Hiseq.</title>
        <authorList>
            <person name="Carkaci D."/>
            <person name="Dargis R."/>
            <person name="Nielsen X.C."/>
            <person name="Skovgaard O."/>
            <person name="Fuursted K."/>
            <person name="Christensen J.J."/>
        </authorList>
    </citation>
    <scope>NUCLEOTIDE SEQUENCE [LARGE SCALE GENOMIC DNA]</scope>
    <source>
        <strain evidence="5">CCUG42038B</strain>
    </source>
</reference>
<comment type="similarity">
    <text evidence="1">Belongs to the glycosyl hydrolase 73 family.</text>
</comment>
<dbReference type="KEGG" id="auh:AWM75_05340"/>
<dbReference type="PANTHER" id="PTHR33308">
    <property type="entry name" value="PEPTIDOGLYCAN HYDROLASE FLGJ"/>
    <property type="match status" value="1"/>
</dbReference>
<dbReference type="GO" id="GO:0004040">
    <property type="term" value="F:amidase activity"/>
    <property type="evidence" value="ECO:0007669"/>
    <property type="project" value="InterPro"/>
</dbReference>
<evidence type="ECO:0000313" key="4">
    <source>
        <dbReference type="EMBL" id="AMB99452.1"/>
    </source>
</evidence>
<proteinExistence type="inferred from homology"/>
<dbReference type="AlphaFoldDB" id="A0A0X8FLD4"/>
<dbReference type="Pfam" id="PF01832">
    <property type="entry name" value="Glucosaminidase"/>
    <property type="match status" value="1"/>
</dbReference>
<dbReference type="EMBL" id="CP014163">
    <property type="protein sequence ID" value="AMB99452.1"/>
    <property type="molecule type" value="Genomic_DNA"/>
</dbReference>
<dbReference type="PRINTS" id="PR01002">
    <property type="entry name" value="FLGFLGJ"/>
</dbReference>
<dbReference type="Proteomes" id="UP000062260">
    <property type="component" value="Chromosome"/>
</dbReference>
<reference evidence="4 5" key="1">
    <citation type="journal article" date="2016" name="Genome Announc.">
        <title>Complete Genome Sequences of Aerococcus christensenii CCUG 28831T, Aerococcus sanguinicola CCUG 43001T, Aerococcus urinae CCUG 36881T, Aerococcus urinaeequi CCUG 28094T, Aerococcus urinaehominis CCUG 42038 BT, and Aerococcus viridans CCUG 4311T.</title>
        <authorList>
            <person name="Carkaci D."/>
            <person name="Dargis R."/>
            <person name="Nielsen X.C."/>
            <person name="Skovgaard O."/>
            <person name="Fuursted K."/>
            <person name="Christensen J.J."/>
        </authorList>
    </citation>
    <scope>NUCLEOTIDE SEQUENCE [LARGE SCALE GENOMIC DNA]</scope>
    <source>
        <strain evidence="4 5">CCUG42038B</strain>
    </source>
</reference>
<dbReference type="OrthoDB" id="977752at2"/>
<evidence type="ECO:0000256" key="1">
    <source>
        <dbReference type="ARBA" id="ARBA00010266"/>
    </source>
</evidence>
<evidence type="ECO:0000313" key="5">
    <source>
        <dbReference type="Proteomes" id="UP000062260"/>
    </source>
</evidence>
<keyword evidence="2" id="KW-0378">Hydrolase</keyword>
<gene>
    <name evidence="4" type="ORF">AWM75_05340</name>
</gene>
<dbReference type="InterPro" id="IPR002901">
    <property type="entry name" value="MGlyc_endo_b_GlcNAc-like_dom"/>
</dbReference>
<evidence type="ECO:0000256" key="2">
    <source>
        <dbReference type="ARBA" id="ARBA00022801"/>
    </source>
</evidence>
<dbReference type="Gene3D" id="4.10.80.30">
    <property type="entry name" value="DNA polymerase, domain 6"/>
    <property type="match status" value="1"/>
</dbReference>
<feature type="region of interest" description="Disordered" evidence="3">
    <location>
        <begin position="1"/>
        <end position="20"/>
    </location>
</feature>
<dbReference type="PANTHER" id="PTHR33308:SF10">
    <property type="entry name" value="EXO-GLUCOSAMINIDASE LYTG"/>
    <property type="match status" value="1"/>
</dbReference>
<evidence type="ECO:0000256" key="3">
    <source>
        <dbReference type="SAM" id="MobiDB-lite"/>
    </source>
</evidence>
<dbReference type="RefSeq" id="WP_067979218.1">
    <property type="nucleotide sequence ID" value="NZ_CP014163.1"/>
</dbReference>
<feature type="compositionally biased region" description="Basic residues" evidence="3">
    <location>
        <begin position="1"/>
        <end position="18"/>
    </location>
</feature>
<dbReference type="STRING" id="128944.AWM75_05340"/>
<protein>
    <submittedName>
        <fullName evidence="4">Uncharacterized protein</fullName>
    </submittedName>
</protein>